<keyword evidence="1" id="KW-0472">Membrane</keyword>
<dbReference type="Proteomes" id="UP000608530">
    <property type="component" value="Unassembled WGS sequence"/>
</dbReference>
<comment type="caution">
    <text evidence="2">The sequence shown here is derived from an EMBL/GenBank/DDBJ whole genome shotgun (WGS) entry which is preliminary data.</text>
</comment>
<feature type="transmembrane region" description="Helical" evidence="1">
    <location>
        <begin position="119"/>
        <end position="139"/>
    </location>
</feature>
<dbReference type="Pfam" id="PF11377">
    <property type="entry name" value="DUF3180"/>
    <property type="match status" value="1"/>
</dbReference>
<dbReference type="RefSeq" id="WP_200113209.1">
    <property type="nucleotide sequence ID" value="NZ_JAEHOH010000001.1"/>
</dbReference>
<organism evidence="2 3">
    <name type="scientific">Leucobacter chromiisoli</name>
    <dbReference type="NCBI Taxonomy" id="2796471"/>
    <lineage>
        <taxon>Bacteria</taxon>
        <taxon>Bacillati</taxon>
        <taxon>Actinomycetota</taxon>
        <taxon>Actinomycetes</taxon>
        <taxon>Micrococcales</taxon>
        <taxon>Microbacteriaceae</taxon>
        <taxon>Leucobacter</taxon>
    </lineage>
</organism>
<feature type="transmembrane region" description="Helical" evidence="1">
    <location>
        <begin position="82"/>
        <end position="107"/>
    </location>
</feature>
<gene>
    <name evidence="2" type="ORF">JD276_01890</name>
</gene>
<evidence type="ECO:0000256" key="1">
    <source>
        <dbReference type="SAM" id="Phobius"/>
    </source>
</evidence>
<feature type="transmembrane region" description="Helical" evidence="1">
    <location>
        <begin position="42"/>
        <end position="62"/>
    </location>
</feature>
<protein>
    <submittedName>
        <fullName evidence="2">DUF3180 domain-containing protein</fullName>
    </submittedName>
</protein>
<dbReference type="InterPro" id="IPR021517">
    <property type="entry name" value="DUF3180"/>
</dbReference>
<reference evidence="2" key="1">
    <citation type="submission" date="2020-12" db="EMBL/GenBank/DDBJ databases">
        <title>Leucobacter sp. CAS1, isolated from Chromium sludge.</title>
        <authorList>
            <person name="Xu Z."/>
        </authorList>
    </citation>
    <scope>NUCLEOTIDE SEQUENCE</scope>
    <source>
        <strain evidence="2">CSA1</strain>
    </source>
</reference>
<keyword evidence="3" id="KW-1185">Reference proteome</keyword>
<keyword evidence="1" id="KW-0812">Transmembrane</keyword>
<evidence type="ECO:0000313" key="2">
    <source>
        <dbReference type="EMBL" id="MBK0417786.1"/>
    </source>
</evidence>
<dbReference type="AlphaFoldDB" id="A0A934UTW8"/>
<dbReference type="EMBL" id="JAEHOH010000001">
    <property type="protein sequence ID" value="MBK0417786.1"/>
    <property type="molecule type" value="Genomic_DNA"/>
</dbReference>
<proteinExistence type="predicted"/>
<feature type="transmembrane region" description="Helical" evidence="1">
    <location>
        <begin position="12"/>
        <end position="30"/>
    </location>
</feature>
<name>A0A934UTW8_9MICO</name>
<accession>A0A934UTW8</accession>
<keyword evidence="1" id="KW-1133">Transmembrane helix</keyword>
<evidence type="ECO:0000313" key="3">
    <source>
        <dbReference type="Proteomes" id="UP000608530"/>
    </source>
</evidence>
<sequence length="161" mass="16592">MRRVDRTSPLTVLAFAAAGVATGLLVQFFLSSRGRPPLVPPIPLPVTILILAVGILALGLVLRRATTRDTGGNVNPFTAVRILAAARAGQFAGALLGGFGGGLALSLLTRSVPAPTETWLPMLLVLASGVALVVCGVIAEHLCRIPPDDEERDADAADQPA</sequence>